<keyword evidence="2" id="KW-1003">Cell membrane</keyword>
<feature type="transmembrane region" description="Helical" evidence="11">
    <location>
        <begin position="279"/>
        <end position="302"/>
    </location>
</feature>
<keyword evidence="5 11" id="KW-0812">Transmembrane</keyword>
<evidence type="ECO:0000256" key="11">
    <source>
        <dbReference type="SAM" id="Phobius"/>
    </source>
</evidence>
<keyword evidence="8 10" id="KW-0807">Transducer</keyword>
<evidence type="ECO:0000259" key="12">
    <source>
        <dbReference type="PROSITE" id="PS50111"/>
    </source>
</evidence>
<dbReference type="CDD" id="cd18773">
    <property type="entry name" value="PDC1_HK_sensor"/>
    <property type="match status" value="1"/>
</dbReference>
<keyword evidence="15" id="KW-1185">Reference proteome</keyword>
<proteinExistence type="inferred from homology"/>
<evidence type="ECO:0000256" key="7">
    <source>
        <dbReference type="ARBA" id="ARBA00023136"/>
    </source>
</evidence>
<dbReference type="CDD" id="cd11386">
    <property type="entry name" value="MCP_signal"/>
    <property type="match status" value="1"/>
</dbReference>
<dbReference type="SUPFAM" id="SSF103190">
    <property type="entry name" value="Sensory domain-like"/>
    <property type="match status" value="1"/>
</dbReference>
<accession>A0A0A3I795</accession>
<evidence type="ECO:0000313" key="15">
    <source>
        <dbReference type="Proteomes" id="UP000030416"/>
    </source>
</evidence>
<comment type="similarity">
    <text evidence="9">Belongs to the methyl-accepting chemotaxis (MCP) protein family.</text>
</comment>
<dbReference type="InterPro" id="IPR033479">
    <property type="entry name" value="dCache_1"/>
</dbReference>
<evidence type="ECO:0000256" key="10">
    <source>
        <dbReference type="PROSITE-ProRule" id="PRU00284"/>
    </source>
</evidence>
<evidence type="ECO:0000259" key="13">
    <source>
        <dbReference type="PROSITE" id="PS50885"/>
    </source>
</evidence>
<dbReference type="AlphaFoldDB" id="A0A0A3I795"/>
<keyword evidence="6 11" id="KW-1133">Transmembrane helix</keyword>
<dbReference type="GO" id="GO:0006935">
    <property type="term" value="P:chemotaxis"/>
    <property type="evidence" value="ECO:0007669"/>
    <property type="project" value="UniProtKB-KW"/>
</dbReference>
<dbReference type="eggNOG" id="COG0840">
    <property type="taxonomic scope" value="Bacteria"/>
</dbReference>
<evidence type="ECO:0000256" key="1">
    <source>
        <dbReference type="ARBA" id="ARBA00004651"/>
    </source>
</evidence>
<dbReference type="STRING" id="1384049.CD29_01565"/>
<evidence type="ECO:0000313" key="14">
    <source>
        <dbReference type="EMBL" id="KGR80599.1"/>
    </source>
</evidence>
<feature type="domain" description="Methyl-accepting transducer" evidence="12">
    <location>
        <begin position="370"/>
        <end position="606"/>
    </location>
</feature>
<dbReference type="Gene3D" id="3.30.450.20">
    <property type="entry name" value="PAS domain"/>
    <property type="match status" value="2"/>
</dbReference>
<dbReference type="PROSITE" id="PS50111">
    <property type="entry name" value="CHEMOTAXIS_TRANSDUC_2"/>
    <property type="match status" value="1"/>
</dbReference>
<dbReference type="Proteomes" id="UP000030416">
    <property type="component" value="Unassembled WGS sequence"/>
</dbReference>
<dbReference type="InterPro" id="IPR004089">
    <property type="entry name" value="MCPsignal_dom"/>
</dbReference>
<dbReference type="SMART" id="SM00283">
    <property type="entry name" value="MA"/>
    <property type="match status" value="1"/>
</dbReference>
<dbReference type="SUPFAM" id="SSF58104">
    <property type="entry name" value="Methyl-accepting chemotaxis protein (MCP) signaling domain"/>
    <property type="match status" value="1"/>
</dbReference>
<dbReference type="InterPro" id="IPR029151">
    <property type="entry name" value="Sensor-like_sf"/>
</dbReference>
<dbReference type="Pfam" id="PF00015">
    <property type="entry name" value="MCPsignal"/>
    <property type="match status" value="1"/>
</dbReference>
<dbReference type="Gene3D" id="1.10.8.500">
    <property type="entry name" value="HAMP domain in histidine kinase"/>
    <property type="match status" value="1"/>
</dbReference>
<dbReference type="CDD" id="cd12912">
    <property type="entry name" value="PDC2_MCP_like"/>
    <property type="match status" value="1"/>
</dbReference>
<keyword evidence="7 11" id="KW-0472">Membrane</keyword>
<keyword evidence="3" id="KW-0488">Methylation</keyword>
<evidence type="ECO:0000256" key="3">
    <source>
        <dbReference type="ARBA" id="ARBA00022481"/>
    </source>
</evidence>
<dbReference type="PROSITE" id="PS50885">
    <property type="entry name" value="HAMP"/>
    <property type="match status" value="1"/>
</dbReference>
<protein>
    <recommendedName>
        <fullName evidence="16">Chemotaxis protein</fullName>
    </recommendedName>
</protein>
<organism evidence="14 15">
    <name type="scientific">Ureibacillus manganicus DSM 26584</name>
    <dbReference type="NCBI Taxonomy" id="1384049"/>
    <lineage>
        <taxon>Bacteria</taxon>
        <taxon>Bacillati</taxon>
        <taxon>Bacillota</taxon>
        <taxon>Bacilli</taxon>
        <taxon>Bacillales</taxon>
        <taxon>Caryophanaceae</taxon>
        <taxon>Ureibacillus</taxon>
    </lineage>
</organism>
<evidence type="ECO:0000256" key="6">
    <source>
        <dbReference type="ARBA" id="ARBA00022989"/>
    </source>
</evidence>
<dbReference type="GO" id="GO:0007165">
    <property type="term" value="P:signal transduction"/>
    <property type="evidence" value="ECO:0007669"/>
    <property type="project" value="UniProtKB-KW"/>
</dbReference>
<dbReference type="GO" id="GO:0005886">
    <property type="term" value="C:plasma membrane"/>
    <property type="evidence" value="ECO:0007669"/>
    <property type="project" value="UniProtKB-SubCell"/>
</dbReference>
<feature type="domain" description="HAMP" evidence="13">
    <location>
        <begin position="299"/>
        <end position="351"/>
    </location>
</feature>
<sequence>MKQTSRWFTIKNLKPKLIISFALILIIPSLLIGTSSFFAAKKAVQNEFYSAIENNLNILNLAIDTAIEPKLNDASQIANSFSESELQDRDLVENILKHYIDLHPEAEAIYMARPDGSLIIYPHVELGSDFDAGERSWYQDAMAQKGQSLISDPYVSAATNEVTVTIAHSNGIGVVGIDLKMGYLQELTNQITIGNEGYALLLDQNRNYISHPVNKAGSEATESFYQTLFTDTSGTFEYDLDGKHKIMGYTTNELTGWKVAGNMYTEEINEAASPILDSMLFILVIATGIGAILIFFIIRSIVRPIKDLKEKAVKVSNGDLTETIHVKTNDEIGQLGEAFISMQNNLKSLLSNIEQNAEQVAASAEQLSASTEETSASTEQVATSIQQVSVSAEKQKDDAEVSVRSLAEISNGAQRISQASNKVTELSSEATKQAEEGGKSVGNIVNKMQSIQQLVTESNKIIQSLTDRSKQIDSILKIITGIAEQTNLLSLNASIEAARAGEHGKGFAVVADEVKKLAEQSRASATDIREIIYAIQDDTDNTYEIMTRVTKGVEEGVEISNEAVIKFHQILESLNTVTPQMQEVSITTKQVSHSIQKTIVVVNEQAILAQENAAISEQVAASAEQQLAAVEEMSAMAQSLTEMAEDLRMLISKFKY</sequence>
<dbReference type="CDD" id="cd06225">
    <property type="entry name" value="HAMP"/>
    <property type="match status" value="1"/>
</dbReference>
<keyword evidence="4" id="KW-0145">Chemotaxis</keyword>
<dbReference type="Gene3D" id="1.10.287.950">
    <property type="entry name" value="Methyl-accepting chemotaxis protein"/>
    <property type="match status" value="1"/>
</dbReference>
<dbReference type="PANTHER" id="PTHR32089">
    <property type="entry name" value="METHYL-ACCEPTING CHEMOTAXIS PROTEIN MCPB"/>
    <property type="match status" value="1"/>
</dbReference>
<gene>
    <name evidence="14" type="ORF">CD29_01565</name>
</gene>
<evidence type="ECO:0000256" key="2">
    <source>
        <dbReference type="ARBA" id="ARBA00022475"/>
    </source>
</evidence>
<dbReference type="EMBL" id="JPVN01000001">
    <property type="protein sequence ID" value="KGR80599.1"/>
    <property type="molecule type" value="Genomic_DNA"/>
</dbReference>
<evidence type="ECO:0000256" key="9">
    <source>
        <dbReference type="ARBA" id="ARBA00029447"/>
    </source>
</evidence>
<reference evidence="14 15" key="1">
    <citation type="submission" date="2014-02" db="EMBL/GenBank/DDBJ databases">
        <title>Draft genome sequence of Lysinibacillus manganicus DSM 26584T.</title>
        <authorList>
            <person name="Zhang F."/>
            <person name="Wang G."/>
            <person name="Zhang L."/>
        </authorList>
    </citation>
    <scope>NUCLEOTIDE SEQUENCE [LARGE SCALE GENOMIC DNA]</scope>
    <source>
        <strain evidence="14 15">DSM 26584</strain>
    </source>
</reference>
<comment type="subcellular location">
    <subcellularLocation>
        <location evidence="1">Cell membrane</location>
        <topology evidence="1">Multi-pass membrane protein</topology>
    </subcellularLocation>
</comment>
<evidence type="ECO:0008006" key="16">
    <source>
        <dbReference type="Google" id="ProtNLM"/>
    </source>
</evidence>
<evidence type="ECO:0000256" key="8">
    <source>
        <dbReference type="ARBA" id="ARBA00023224"/>
    </source>
</evidence>
<dbReference type="SMART" id="SM00304">
    <property type="entry name" value="HAMP"/>
    <property type="match status" value="2"/>
</dbReference>
<dbReference type="Pfam" id="PF00672">
    <property type="entry name" value="HAMP"/>
    <property type="match status" value="1"/>
</dbReference>
<evidence type="ECO:0000256" key="5">
    <source>
        <dbReference type="ARBA" id="ARBA00022692"/>
    </source>
</evidence>
<dbReference type="RefSeq" id="WP_036182061.1">
    <property type="nucleotide sequence ID" value="NZ_AVDA01000001.1"/>
</dbReference>
<dbReference type="PANTHER" id="PTHR32089:SF114">
    <property type="entry name" value="METHYL-ACCEPTING CHEMOTAXIS PROTEIN MCPB"/>
    <property type="match status" value="1"/>
</dbReference>
<name>A0A0A3I795_9BACL</name>
<comment type="caution">
    <text evidence="14">The sequence shown here is derived from an EMBL/GenBank/DDBJ whole genome shotgun (WGS) entry which is preliminary data.</text>
</comment>
<evidence type="ECO:0000256" key="4">
    <source>
        <dbReference type="ARBA" id="ARBA00022500"/>
    </source>
</evidence>
<dbReference type="Pfam" id="PF02743">
    <property type="entry name" value="dCache_1"/>
    <property type="match status" value="1"/>
</dbReference>
<dbReference type="InterPro" id="IPR003660">
    <property type="entry name" value="HAMP_dom"/>
</dbReference>
<dbReference type="OrthoDB" id="9760371at2"/>